<dbReference type="InterPro" id="IPR026960">
    <property type="entry name" value="RVT-Znf"/>
</dbReference>
<dbReference type="Pfam" id="PF00078">
    <property type="entry name" value="RVT_1"/>
    <property type="match status" value="1"/>
</dbReference>
<dbReference type="Pfam" id="PF13456">
    <property type="entry name" value="RVT_3"/>
    <property type="match status" value="1"/>
</dbReference>
<proteinExistence type="predicted"/>
<protein>
    <recommendedName>
        <fullName evidence="1">Reverse transcriptase domain-containing protein</fullName>
    </recommendedName>
</protein>
<dbReference type="InterPro" id="IPR043502">
    <property type="entry name" value="DNA/RNA_pol_sf"/>
</dbReference>
<dbReference type="SUPFAM" id="SSF56672">
    <property type="entry name" value="DNA/RNA polymerases"/>
    <property type="match status" value="1"/>
</dbReference>
<accession>A0ABM4U728</accession>
<dbReference type="PROSITE" id="PS50878">
    <property type="entry name" value="RT_POL"/>
    <property type="match status" value="1"/>
</dbReference>
<dbReference type="Proteomes" id="UP001652660">
    <property type="component" value="Chromosome 1c"/>
</dbReference>
<evidence type="ECO:0000313" key="2">
    <source>
        <dbReference type="Proteomes" id="UP001652660"/>
    </source>
</evidence>
<name>A0ABM4U728_COFAR</name>
<sequence>MLEGIPVSITEQMNRDLTKDVEEEEIKTAFFSMEPNKAPGSDGMSPLFFQKFWNSINQDLVSAIQGFFHNNIILKAINHTIISLIPKVDCPSEIKQFRPISLCQVVYKALAKIRVNRLKPFLSKCISKNQSAFVPDGQIIDNVILSHELLHFLKNKRQGRAGMMAVKLNMSKAYDRVEWDFLKMIMERMGFCSKWIRWIIACISSVSYSFNINGDQKEYITPTKGIRQGDPLSPYLFLLCSEGLSNLIKKAKLGKQLTGIKISRGAPAITHLFFADDSLVFCRANGQEAGVLMSILKVYEKATGQLINMDKSSVFFSKNTTQVVREEVCQAMGSIQHIGQGQYLGLPMIITRSKGQVFGYIRNAVDKKLQSWKNKLISQAGKEVMLKAVAMAMPTYNMSCFRLSSKMCREISAKMADYWWGETERKKMMHWIGWKKMTKSKSKGGMGFKDLQGFNRALLGKQVWKLLTQPNLLVSRVLKKKYYPRQSLFTSKVPQNASWIWQSLAEVRKDVQKGIRRKIGNGKATSIWEDCWIPDSKSGKPTTQRPPGCQLKHVSDLIINNRWNAVLIFRIFSQQDAERILRIPISFIGKEDGHYWIHSQTGHYTTQSGYKNWSKEKEMESIGRRNEAGTSYEGSLKRVWKSLWKQKVCQKMKVFIWKCLHGGLLVRGEIYRRTKQGDPKCAACGEEDETVEHMLLQCNRVKEVWKLAPVQWDGIQHVSNCFMKWWTAVMEAQEERGGEDHANLTINILWQIWKARNEREFECKEKEPHRVIQKAVKGWTEFEEANKGKENRKNTQGTEFLECAEQDQRQSENQARLMIKVHTHQDRRQQMVGIGVTVTDLAGCLQASWALRERMLGDTKQDLAGAVRLALLNAINQGWTSIKVELEDSELVECIKHTRTNNQQLATLVEDIHSISNLFQKCTFSFVESGFVGSIKLSMYALKIFVDEEWVNPNLKC</sequence>
<dbReference type="CDD" id="cd01650">
    <property type="entry name" value="RT_nLTR_like"/>
    <property type="match status" value="1"/>
</dbReference>
<dbReference type="InterPro" id="IPR002156">
    <property type="entry name" value="RNaseH_domain"/>
</dbReference>
<evidence type="ECO:0000259" key="1">
    <source>
        <dbReference type="PROSITE" id="PS50878"/>
    </source>
</evidence>
<organism evidence="2 3">
    <name type="scientific">Coffea arabica</name>
    <name type="common">Arabian coffee</name>
    <dbReference type="NCBI Taxonomy" id="13443"/>
    <lineage>
        <taxon>Eukaryota</taxon>
        <taxon>Viridiplantae</taxon>
        <taxon>Streptophyta</taxon>
        <taxon>Embryophyta</taxon>
        <taxon>Tracheophyta</taxon>
        <taxon>Spermatophyta</taxon>
        <taxon>Magnoliopsida</taxon>
        <taxon>eudicotyledons</taxon>
        <taxon>Gunneridae</taxon>
        <taxon>Pentapetalae</taxon>
        <taxon>asterids</taxon>
        <taxon>lamiids</taxon>
        <taxon>Gentianales</taxon>
        <taxon>Rubiaceae</taxon>
        <taxon>Ixoroideae</taxon>
        <taxon>Gardenieae complex</taxon>
        <taxon>Bertiereae - Coffeeae clade</taxon>
        <taxon>Coffeeae</taxon>
        <taxon>Coffea</taxon>
    </lineage>
</organism>
<dbReference type="RefSeq" id="XP_071903090.1">
    <property type="nucleotide sequence ID" value="XM_072046989.1"/>
</dbReference>
<dbReference type="Pfam" id="PF13966">
    <property type="entry name" value="zf-RVT"/>
    <property type="match status" value="1"/>
</dbReference>
<feature type="domain" description="Reverse transcriptase" evidence="1">
    <location>
        <begin position="66"/>
        <end position="336"/>
    </location>
</feature>
<dbReference type="InterPro" id="IPR000477">
    <property type="entry name" value="RT_dom"/>
</dbReference>
<reference evidence="3" key="2">
    <citation type="submission" date="2025-08" db="UniProtKB">
        <authorList>
            <consortium name="RefSeq"/>
        </authorList>
    </citation>
    <scope>IDENTIFICATION</scope>
    <source>
        <tissue evidence="3">Leaves</tissue>
    </source>
</reference>
<reference evidence="2" key="1">
    <citation type="journal article" date="2025" name="Foods">
        <title>Unveiling the Microbial Signatures of Arabica Coffee Cherries: Insights into Ripeness Specific Diversity, Functional Traits, and Implications for Quality and Safety.</title>
        <authorList>
            <consortium name="RefSeq"/>
            <person name="Tenea G.N."/>
            <person name="Cifuentes V."/>
            <person name="Reyes P."/>
            <person name="Cevallos-Vallejos M."/>
        </authorList>
    </citation>
    <scope>NUCLEOTIDE SEQUENCE [LARGE SCALE GENOMIC DNA]</scope>
</reference>
<keyword evidence="2" id="KW-1185">Reference proteome</keyword>
<evidence type="ECO:0000313" key="3">
    <source>
        <dbReference type="RefSeq" id="XP_071903090.1"/>
    </source>
</evidence>
<gene>
    <name evidence="3" type="primary">LOC140005857</name>
</gene>
<dbReference type="GeneID" id="140005857"/>
<dbReference type="PANTHER" id="PTHR33116:SF86">
    <property type="entry name" value="REVERSE TRANSCRIPTASE DOMAIN-CONTAINING PROTEIN"/>
    <property type="match status" value="1"/>
</dbReference>
<dbReference type="PANTHER" id="PTHR33116">
    <property type="entry name" value="REVERSE TRANSCRIPTASE ZINC-BINDING DOMAIN-CONTAINING PROTEIN-RELATED-RELATED"/>
    <property type="match status" value="1"/>
</dbReference>